<dbReference type="EMBL" id="BJCL01000007">
    <property type="protein sequence ID" value="GCL63822.1"/>
    <property type="molecule type" value="Genomic_DNA"/>
</dbReference>
<name>A0A480AUK3_9BURK</name>
<dbReference type="CDD" id="cd01297">
    <property type="entry name" value="D-aminoacylase"/>
    <property type="match status" value="1"/>
</dbReference>
<dbReference type="OrthoDB" id="9766983at2"/>
<dbReference type="Pfam" id="PF07969">
    <property type="entry name" value="Amidohydro_3"/>
    <property type="match status" value="1"/>
</dbReference>
<evidence type="ECO:0000259" key="1">
    <source>
        <dbReference type="Pfam" id="PF07969"/>
    </source>
</evidence>
<dbReference type="SUPFAM" id="SSF51556">
    <property type="entry name" value="Metallo-dependent hydrolases"/>
    <property type="match status" value="1"/>
</dbReference>
<gene>
    <name evidence="2" type="ORF">AQPW35_29030</name>
</gene>
<dbReference type="InterPro" id="IPR013108">
    <property type="entry name" value="Amidohydro_3"/>
</dbReference>
<protein>
    <submittedName>
        <fullName evidence="2">Amidohydrolase</fullName>
    </submittedName>
</protein>
<reference evidence="3" key="1">
    <citation type="submission" date="2019-03" db="EMBL/GenBank/DDBJ databases">
        <title>Aquabacterium pictum sp.nov., the first bacteriochlorophyll a-containing freshwater bacterium in the genus Aquabacterium of the class Betaproteobacteria.</title>
        <authorList>
            <person name="Hirose S."/>
            <person name="Tank M."/>
            <person name="Hara E."/>
            <person name="Tamaki H."/>
            <person name="Takaichi S."/>
            <person name="Haruta S."/>
            <person name="Hanada S."/>
        </authorList>
    </citation>
    <scope>NUCLEOTIDE SEQUENCE [LARGE SCALE GENOMIC DNA]</scope>
    <source>
        <strain evidence="3">W35</strain>
    </source>
</reference>
<dbReference type="InterPro" id="IPR011059">
    <property type="entry name" value="Metal-dep_hydrolase_composite"/>
</dbReference>
<feature type="domain" description="Amidohydrolase 3" evidence="1">
    <location>
        <begin position="43"/>
        <end position="546"/>
    </location>
</feature>
<dbReference type="PANTHER" id="PTHR11647:SF1">
    <property type="entry name" value="COLLAPSIN RESPONSE MEDIATOR PROTEIN"/>
    <property type="match status" value="1"/>
</dbReference>
<sequence>MHDILIQGGTVVDGTGAPARQADVAVQGGRIVAVGSGLGAARRVIDASGLLVTPGFVDIHTHYDGQATWDSALTPSCWHGVTTAVFGNCGVGFAPVKPGARDYLINLMEGVEDIPGTVLAEGISWNWESFPEYLDALEARQYTMDIGAQLPHAALRFYAMGERGAEHLARPAEAELAQMGALAEEALRAGALGITTSRTTKHRARDGRYTPSLTAAEPELFAIAGALRRAGKGVLEVNSDFGDGDFEILRMAAEAAGRPMSLLLLQVDNAPDLWRRTLDQIHAARRAGLDVTGQVGAKSIGVLFGLETSRNPFDNHPAWEPLRPLTPRQRVERLQADGALRQRLVDERPTDALTRWFDTAFHRTFAMAPVLDYEPAPEQSLAARAASAGTSAWALALDALLADDGKGLLLHPFENYTGGDFGVVQQMLADPATVMGLGDAGAHVGLICDGAGPTFLLKHWARDRRRGPQLPLEALVKKQTQDTAAVYGLTDRGRLAPGQRADINIIDFAALDLLPPEVVYDLPTGGRRLLQRARGYRHTFVAGTEVLRDDELTGQTPGRLVRG</sequence>
<dbReference type="GO" id="GO:0005829">
    <property type="term" value="C:cytosol"/>
    <property type="evidence" value="ECO:0007669"/>
    <property type="project" value="TreeGrafter"/>
</dbReference>
<dbReference type="InterPro" id="IPR032466">
    <property type="entry name" value="Metal_Hydrolase"/>
</dbReference>
<organism evidence="2 3">
    <name type="scientific">Pseudaquabacterium pictum</name>
    <dbReference type="NCBI Taxonomy" id="2315236"/>
    <lineage>
        <taxon>Bacteria</taxon>
        <taxon>Pseudomonadati</taxon>
        <taxon>Pseudomonadota</taxon>
        <taxon>Betaproteobacteria</taxon>
        <taxon>Burkholderiales</taxon>
        <taxon>Sphaerotilaceae</taxon>
        <taxon>Pseudaquabacterium</taxon>
    </lineage>
</organism>
<dbReference type="InterPro" id="IPR050378">
    <property type="entry name" value="Metallo-dep_Hydrolases_sf"/>
</dbReference>
<dbReference type="Gene3D" id="2.30.40.10">
    <property type="entry name" value="Urease, subunit C, domain 1"/>
    <property type="match status" value="1"/>
</dbReference>
<keyword evidence="3" id="KW-1185">Reference proteome</keyword>
<evidence type="ECO:0000313" key="2">
    <source>
        <dbReference type="EMBL" id="GCL63822.1"/>
    </source>
</evidence>
<proteinExistence type="predicted"/>
<dbReference type="GO" id="GO:0016812">
    <property type="term" value="F:hydrolase activity, acting on carbon-nitrogen (but not peptide) bonds, in cyclic amides"/>
    <property type="evidence" value="ECO:0007669"/>
    <property type="project" value="TreeGrafter"/>
</dbReference>
<keyword evidence="2" id="KW-0378">Hydrolase</keyword>
<accession>A0A480AUK3</accession>
<dbReference type="PANTHER" id="PTHR11647">
    <property type="entry name" value="HYDRANTOINASE/DIHYDROPYRIMIDINASE FAMILY MEMBER"/>
    <property type="match status" value="1"/>
</dbReference>
<dbReference type="SUPFAM" id="SSF51338">
    <property type="entry name" value="Composite domain of metallo-dependent hydrolases"/>
    <property type="match status" value="1"/>
</dbReference>
<dbReference type="Proteomes" id="UP000301751">
    <property type="component" value="Unassembled WGS sequence"/>
</dbReference>
<dbReference type="RefSeq" id="WP_137733566.1">
    <property type="nucleotide sequence ID" value="NZ_BJCL01000007.1"/>
</dbReference>
<comment type="caution">
    <text evidence="2">The sequence shown here is derived from an EMBL/GenBank/DDBJ whole genome shotgun (WGS) entry which is preliminary data.</text>
</comment>
<dbReference type="Gene3D" id="3.20.20.140">
    <property type="entry name" value="Metal-dependent hydrolases"/>
    <property type="match status" value="2"/>
</dbReference>
<dbReference type="AlphaFoldDB" id="A0A480AUK3"/>
<evidence type="ECO:0000313" key="3">
    <source>
        <dbReference type="Proteomes" id="UP000301751"/>
    </source>
</evidence>